<dbReference type="KEGG" id="ome:OLMES_2254"/>
<feature type="domain" description="Phosphoribosyltransferase" evidence="3">
    <location>
        <begin position="41"/>
        <end position="161"/>
    </location>
</feature>
<organism evidence="4 5">
    <name type="scientific">Oleiphilus messinensis</name>
    <dbReference type="NCBI Taxonomy" id="141451"/>
    <lineage>
        <taxon>Bacteria</taxon>
        <taxon>Pseudomonadati</taxon>
        <taxon>Pseudomonadota</taxon>
        <taxon>Gammaproteobacteria</taxon>
        <taxon>Oceanospirillales</taxon>
        <taxon>Oleiphilaceae</taxon>
        <taxon>Oleiphilus</taxon>
    </lineage>
</organism>
<evidence type="ECO:0000256" key="2">
    <source>
        <dbReference type="ARBA" id="ARBA00022726"/>
    </source>
</evidence>
<dbReference type="GO" id="GO:0016757">
    <property type="term" value="F:glycosyltransferase activity"/>
    <property type="evidence" value="ECO:0007669"/>
    <property type="project" value="UniProtKB-KW"/>
</dbReference>
<protein>
    <submittedName>
        <fullName evidence="4">Adenine phosphoribosyltransferase</fullName>
    </submittedName>
</protein>
<dbReference type="Gene3D" id="3.40.50.2020">
    <property type="match status" value="1"/>
</dbReference>
<dbReference type="PANTHER" id="PTHR43864">
    <property type="entry name" value="HYPOXANTHINE/GUANINE PHOSPHORIBOSYLTRANSFERASE"/>
    <property type="match status" value="1"/>
</dbReference>
<dbReference type="InterPro" id="IPR029057">
    <property type="entry name" value="PRTase-like"/>
</dbReference>
<proteinExistence type="predicted"/>
<keyword evidence="1 4" id="KW-0808">Transferase</keyword>
<dbReference type="AlphaFoldDB" id="A0A1Y0I740"/>
<keyword evidence="5" id="KW-1185">Reference proteome</keyword>
<evidence type="ECO:0000313" key="5">
    <source>
        <dbReference type="Proteomes" id="UP000196027"/>
    </source>
</evidence>
<dbReference type="CDD" id="cd06223">
    <property type="entry name" value="PRTases_typeI"/>
    <property type="match status" value="1"/>
</dbReference>
<reference evidence="4 5" key="1">
    <citation type="submission" date="2017-05" db="EMBL/GenBank/DDBJ databases">
        <title>Genomic insights into alkan degradation activity of Oleiphilus messinensis.</title>
        <authorList>
            <person name="Kozyavkin S.A."/>
            <person name="Slesarev A.I."/>
            <person name="Golyshin P.N."/>
            <person name="Korzhenkov A."/>
            <person name="Golyshina O.N."/>
            <person name="Toshchakov S.V."/>
        </authorList>
    </citation>
    <scope>NUCLEOTIDE SEQUENCE [LARGE SCALE GENOMIC DNA]</scope>
    <source>
        <strain evidence="4 5">ME102</strain>
    </source>
</reference>
<dbReference type="InterPro" id="IPR000836">
    <property type="entry name" value="PRTase_dom"/>
</dbReference>
<sequence length="181" mass="20531">MITDEYLIRSLIKLHHHWPEKGKIYIDLSPIYGSPQAMHMVADTLTQQFLNQQHTHIVSIETSGLPVASLIAYSLAIPLVIIRKNNFSPGLAFDKPGRWFHEQVREQRTLSLPEGAIPEESRVLLFDDLVYSGETLRVASALITRNKAEVTDFASIVNYGEDGAKRIQQLEIPYYSLITLE</sequence>
<keyword evidence="4" id="KW-0328">Glycosyltransferase</keyword>
<dbReference type="InterPro" id="IPR050118">
    <property type="entry name" value="Pur/Pyrimidine_PRTase"/>
</dbReference>
<accession>A0A1Y0I740</accession>
<dbReference type="RefSeq" id="WP_087461319.1">
    <property type="nucleotide sequence ID" value="NZ_CP021425.1"/>
</dbReference>
<dbReference type="Pfam" id="PF00156">
    <property type="entry name" value="Pribosyltran"/>
    <property type="match status" value="1"/>
</dbReference>
<dbReference type="PANTHER" id="PTHR43864:SF1">
    <property type="entry name" value="XANTHINE PHOSPHORIBOSYLTRANSFERASE"/>
    <property type="match status" value="1"/>
</dbReference>
<dbReference type="Proteomes" id="UP000196027">
    <property type="component" value="Chromosome"/>
</dbReference>
<evidence type="ECO:0000313" key="4">
    <source>
        <dbReference type="EMBL" id="ARU56317.1"/>
    </source>
</evidence>
<evidence type="ECO:0000259" key="3">
    <source>
        <dbReference type="Pfam" id="PF00156"/>
    </source>
</evidence>
<name>A0A1Y0I740_9GAMM</name>
<dbReference type="OrthoDB" id="9803963at2"/>
<dbReference type="SUPFAM" id="SSF53271">
    <property type="entry name" value="PRTase-like"/>
    <property type="match status" value="1"/>
</dbReference>
<keyword evidence="2" id="KW-0660">Purine salvage</keyword>
<gene>
    <name evidence="4" type="ORF">OLMES_2254</name>
</gene>
<evidence type="ECO:0000256" key="1">
    <source>
        <dbReference type="ARBA" id="ARBA00022679"/>
    </source>
</evidence>
<dbReference type="EMBL" id="CP021425">
    <property type="protein sequence ID" value="ARU56317.1"/>
    <property type="molecule type" value="Genomic_DNA"/>
</dbReference>
<dbReference type="GO" id="GO:0006166">
    <property type="term" value="P:purine ribonucleoside salvage"/>
    <property type="evidence" value="ECO:0007669"/>
    <property type="project" value="UniProtKB-KW"/>
</dbReference>